<dbReference type="GO" id="GO:0016787">
    <property type="term" value="F:hydrolase activity"/>
    <property type="evidence" value="ECO:0007669"/>
    <property type="project" value="UniProtKB-KW"/>
</dbReference>
<dbReference type="EMBL" id="CP116221">
    <property type="protein sequence ID" value="WCO03146.1"/>
    <property type="molecule type" value="Genomic_DNA"/>
</dbReference>
<reference evidence="2 3" key="1">
    <citation type="submission" date="2023-01" db="EMBL/GenBank/DDBJ databases">
        <title>Psychroserpens ponticola sp. nov., isolated from seawater.</title>
        <authorList>
            <person name="Kristyanto S."/>
            <person name="Jung J."/>
            <person name="Kim J.M."/>
            <person name="Jeon C.O."/>
        </authorList>
    </citation>
    <scope>NUCLEOTIDE SEQUENCE [LARGE SCALE GENOMIC DNA]</scope>
    <source>
        <strain evidence="2 3">MSW6</strain>
    </source>
</reference>
<dbReference type="RefSeq" id="WP_249994138.1">
    <property type="nucleotide sequence ID" value="NZ_CP116221.1"/>
</dbReference>
<evidence type="ECO:0000313" key="2">
    <source>
        <dbReference type="EMBL" id="WCO03146.1"/>
    </source>
</evidence>
<name>A0ABY7S170_9FLAO</name>
<keyword evidence="3" id="KW-1185">Reference proteome</keyword>
<keyword evidence="2" id="KW-0378">Hydrolase</keyword>
<dbReference type="Proteomes" id="UP001202717">
    <property type="component" value="Chromosome"/>
</dbReference>
<accession>A0ABY7S170</accession>
<sequence>MKTVTLLLSIFYFSCSFGQIASSKILDRTIPELEESRLEDSSLKFDSIINLLNRISDREHGGVFSEHGDLRGLVVIEKNKIVLEEGYNSFWRLSINDVRSAGKSITALLLGVAMQDGLVDHLDQDVYSFFSKDAYPSVNEGYKKVKLKHLLNMTSGLDADTDDFNTTGHAGHWIAKDDWKDYILSVSLTGTPGKQWVYADINAVLIGAIIEETSGMSLRDYAKEKLFDPLGIQQFHWYTNVSNQTGGAGNLFLSTLDFAKLGLIVSNQGKCGDTQIIAPDYIKRLSERTFDLTDAFGLETYYGMLWYKSTKVFDGDAIDYIYASGYGGNHLVVVPDKELVIAVSSGAYGERHSHRRSYAIWNKILESFK</sequence>
<dbReference type="PANTHER" id="PTHR43283">
    <property type="entry name" value="BETA-LACTAMASE-RELATED"/>
    <property type="match status" value="1"/>
</dbReference>
<gene>
    <name evidence="2" type="ORF">MUN68_006535</name>
</gene>
<evidence type="ECO:0000259" key="1">
    <source>
        <dbReference type="Pfam" id="PF00144"/>
    </source>
</evidence>
<dbReference type="InterPro" id="IPR012338">
    <property type="entry name" value="Beta-lactam/transpept-like"/>
</dbReference>
<feature type="domain" description="Beta-lactamase-related" evidence="1">
    <location>
        <begin position="73"/>
        <end position="354"/>
    </location>
</feature>
<protein>
    <submittedName>
        <fullName evidence="2">Serine hydrolase</fullName>
    </submittedName>
</protein>
<dbReference type="SUPFAM" id="SSF56601">
    <property type="entry name" value="beta-lactamase/transpeptidase-like"/>
    <property type="match status" value="1"/>
</dbReference>
<proteinExistence type="predicted"/>
<organism evidence="2 3">
    <name type="scientific">Psychroserpens ponticola</name>
    <dbReference type="NCBI Taxonomy" id="2932268"/>
    <lineage>
        <taxon>Bacteria</taxon>
        <taxon>Pseudomonadati</taxon>
        <taxon>Bacteroidota</taxon>
        <taxon>Flavobacteriia</taxon>
        <taxon>Flavobacteriales</taxon>
        <taxon>Flavobacteriaceae</taxon>
        <taxon>Psychroserpens</taxon>
    </lineage>
</organism>
<dbReference type="PANTHER" id="PTHR43283:SF7">
    <property type="entry name" value="BETA-LACTAMASE-RELATED DOMAIN-CONTAINING PROTEIN"/>
    <property type="match status" value="1"/>
</dbReference>
<evidence type="ECO:0000313" key="3">
    <source>
        <dbReference type="Proteomes" id="UP001202717"/>
    </source>
</evidence>
<dbReference type="Gene3D" id="3.40.710.10">
    <property type="entry name" value="DD-peptidase/beta-lactamase superfamily"/>
    <property type="match status" value="1"/>
</dbReference>
<dbReference type="InterPro" id="IPR001466">
    <property type="entry name" value="Beta-lactam-related"/>
</dbReference>
<dbReference type="Pfam" id="PF00144">
    <property type="entry name" value="Beta-lactamase"/>
    <property type="match status" value="1"/>
</dbReference>
<dbReference type="InterPro" id="IPR050789">
    <property type="entry name" value="Diverse_Enzym_Activities"/>
</dbReference>